<feature type="transmembrane region" description="Helical" evidence="8">
    <location>
        <begin position="81"/>
        <end position="102"/>
    </location>
</feature>
<dbReference type="PANTHER" id="PTHR30472:SF25">
    <property type="entry name" value="ABC TRANSPORTER PERMEASE PROTEIN MJ0876-RELATED"/>
    <property type="match status" value="1"/>
</dbReference>
<reference evidence="9 10" key="1">
    <citation type="submission" date="2016-02" db="EMBL/GenBank/DDBJ databases">
        <title>Genome sequence of Clostridium tepidiprofundi DSM 19306.</title>
        <authorList>
            <person name="Poehlein A."/>
            <person name="Daniel R."/>
        </authorList>
    </citation>
    <scope>NUCLEOTIDE SEQUENCE [LARGE SCALE GENOMIC DNA]</scope>
    <source>
        <strain evidence="9 10">DSM 19306</strain>
    </source>
</reference>
<dbReference type="RefSeq" id="WP_161938340.1">
    <property type="nucleotide sequence ID" value="NZ_LTBA01000002.1"/>
</dbReference>
<dbReference type="InterPro" id="IPR000522">
    <property type="entry name" value="ABC_transptr_permease_BtuC"/>
</dbReference>
<evidence type="ECO:0000256" key="6">
    <source>
        <dbReference type="ARBA" id="ARBA00022989"/>
    </source>
</evidence>
<keyword evidence="7 8" id="KW-0472">Membrane</keyword>
<evidence type="ECO:0000256" key="3">
    <source>
        <dbReference type="ARBA" id="ARBA00022448"/>
    </source>
</evidence>
<dbReference type="STRING" id="1121338.CLTEP_04630"/>
<evidence type="ECO:0000313" key="10">
    <source>
        <dbReference type="Proteomes" id="UP000075531"/>
    </source>
</evidence>
<evidence type="ECO:0000256" key="8">
    <source>
        <dbReference type="SAM" id="Phobius"/>
    </source>
</evidence>
<dbReference type="CDD" id="cd06550">
    <property type="entry name" value="TM_ABC_iron-siderophores_like"/>
    <property type="match status" value="1"/>
</dbReference>
<dbReference type="Pfam" id="PF01032">
    <property type="entry name" value="FecCD"/>
    <property type="match status" value="1"/>
</dbReference>
<comment type="caution">
    <text evidence="9">The sequence shown here is derived from an EMBL/GenBank/DDBJ whole genome shotgun (WGS) entry which is preliminary data.</text>
</comment>
<gene>
    <name evidence="9" type="primary">hmuU_1</name>
    <name evidence="9" type="ORF">CLTEP_04630</name>
</gene>
<keyword evidence="4" id="KW-1003">Cell membrane</keyword>
<dbReference type="FunFam" id="1.10.3470.10:FF:000001">
    <property type="entry name" value="Vitamin B12 ABC transporter permease BtuC"/>
    <property type="match status" value="1"/>
</dbReference>
<evidence type="ECO:0000313" key="9">
    <source>
        <dbReference type="EMBL" id="KYH35524.1"/>
    </source>
</evidence>
<evidence type="ECO:0000256" key="2">
    <source>
        <dbReference type="ARBA" id="ARBA00007935"/>
    </source>
</evidence>
<dbReference type="GO" id="GO:0005886">
    <property type="term" value="C:plasma membrane"/>
    <property type="evidence" value="ECO:0007669"/>
    <property type="project" value="UniProtKB-SubCell"/>
</dbReference>
<comment type="subcellular location">
    <subcellularLocation>
        <location evidence="1">Cell membrane</location>
        <topology evidence="1">Multi-pass membrane protein</topology>
    </subcellularLocation>
</comment>
<feature type="transmembrane region" description="Helical" evidence="8">
    <location>
        <begin position="53"/>
        <end position="74"/>
    </location>
</feature>
<dbReference type="GO" id="GO:0022857">
    <property type="term" value="F:transmembrane transporter activity"/>
    <property type="evidence" value="ECO:0007669"/>
    <property type="project" value="InterPro"/>
</dbReference>
<dbReference type="Gene3D" id="1.10.3470.10">
    <property type="entry name" value="ABC transporter involved in vitamin B12 uptake, BtuC"/>
    <property type="match status" value="1"/>
</dbReference>
<feature type="transmembrane region" description="Helical" evidence="8">
    <location>
        <begin position="108"/>
        <end position="128"/>
    </location>
</feature>
<dbReference type="SUPFAM" id="SSF81345">
    <property type="entry name" value="ABC transporter involved in vitamin B12 uptake, BtuC"/>
    <property type="match status" value="1"/>
</dbReference>
<evidence type="ECO:0000256" key="4">
    <source>
        <dbReference type="ARBA" id="ARBA00022475"/>
    </source>
</evidence>
<dbReference type="PROSITE" id="PS51257">
    <property type="entry name" value="PROKAR_LIPOPROTEIN"/>
    <property type="match status" value="1"/>
</dbReference>
<keyword evidence="6 8" id="KW-1133">Transmembrane helix</keyword>
<dbReference type="Proteomes" id="UP000075531">
    <property type="component" value="Unassembled WGS sequence"/>
</dbReference>
<protein>
    <submittedName>
        <fullName evidence="9">Hemin transport system permease protein HmuU</fullName>
    </submittedName>
</protein>
<accession>A0A151B6K9</accession>
<evidence type="ECO:0000256" key="7">
    <source>
        <dbReference type="ARBA" id="ARBA00023136"/>
    </source>
</evidence>
<dbReference type="PANTHER" id="PTHR30472">
    <property type="entry name" value="FERRIC ENTEROBACTIN TRANSPORT SYSTEM PERMEASE PROTEIN"/>
    <property type="match status" value="1"/>
</dbReference>
<proteinExistence type="inferred from homology"/>
<evidence type="ECO:0000256" key="1">
    <source>
        <dbReference type="ARBA" id="ARBA00004651"/>
    </source>
</evidence>
<organism evidence="9 10">
    <name type="scientific">Clostridium tepidiprofundi DSM 19306</name>
    <dbReference type="NCBI Taxonomy" id="1121338"/>
    <lineage>
        <taxon>Bacteria</taxon>
        <taxon>Bacillati</taxon>
        <taxon>Bacillota</taxon>
        <taxon>Clostridia</taxon>
        <taxon>Eubacteriales</taxon>
        <taxon>Clostridiaceae</taxon>
        <taxon>Clostridium</taxon>
    </lineage>
</organism>
<keyword evidence="3" id="KW-0813">Transport</keyword>
<dbReference type="AlphaFoldDB" id="A0A151B6K9"/>
<comment type="similarity">
    <text evidence="2">Belongs to the binding-protein-dependent transport system permease family. FecCD subfamily.</text>
</comment>
<evidence type="ECO:0000256" key="5">
    <source>
        <dbReference type="ARBA" id="ARBA00022692"/>
    </source>
</evidence>
<feature type="transmembrane region" description="Helical" evidence="8">
    <location>
        <begin position="297"/>
        <end position="316"/>
    </location>
</feature>
<dbReference type="InterPro" id="IPR037294">
    <property type="entry name" value="ABC_BtuC-like"/>
</dbReference>
<feature type="transmembrane region" description="Helical" evidence="8">
    <location>
        <begin position="230"/>
        <end position="255"/>
    </location>
</feature>
<name>A0A151B6K9_9CLOT</name>
<dbReference type="PATRIC" id="fig|1121338.3.peg.469"/>
<keyword evidence="10" id="KW-1185">Reference proteome</keyword>
<keyword evidence="5 8" id="KW-0812">Transmembrane</keyword>
<sequence length="321" mass="34548">MNRPHKITLVVILMILVLVLMFIAALACGKVNLLTIDKELGSTILFKVRLPRIILAIIVGMALSVSGVVLQCLLNNPLADSYTLGISSGAAFGACLAIYINITYDINIPTQPMAILFSLMVLIIVIWMAKSKGYLTTSSLVLAGIIVGSVCSAGVSFLKALADENATAMIFWLMGNLASKSMKQVLSLGIVILFGIAICMYYSKELNIMTMGRRESLLVGVNYDRIYKTLLVVCTVMTAFCVSLCGIIGFVGLVVPHLTRLMVGADNRKIIPISTLMGASLLLAADTITRSALAHELPVGVLTTLIGGPFFCYIFMTKRVE</sequence>
<dbReference type="EMBL" id="LTBA01000002">
    <property type="protein sequence ID" value="KYH35524.1"/>
    <property type="molecule type" value="Genomic_DNA"/>
</dbReference>
<feature type="transmembrane region" description="Helical" evidence="8">
    <location>
        <begin position="140"/>
        <end position="162"/>
    </location>
</feature>
<feature type="transmembrane region" description="Helical" evidence="8">
    <location>
        <begin position="182"/>
        <end position="203"/>
    </location>
</feature>